<comment type="caution">
    <text evidence="2">The sequence shown here is derived from an EMBL/GenBank/DDBJ whole genome shotgun (WGS) entry which is preliminary data.</text>
</comment>
<feature type="domain" description="Bacterial Ig-like" evidence="1">
    <location>
        <begin position="157"/>
        <end position="218"/>
    </location>
</feature>
<gene>
    <name evidence="2" type="ORF">S12H4_02890</name>
</gene>
<organism evidence="2">
    <name type="scientific">marine sediment metagenome</name>
    <dbReference type="NCBI Taxonomy" id="412755"/>
    <lineage>
        <taxon>unclassified sequences</taxon>
        <taxon>metagenomes</taxon>
        <taxon>ecological metagenomes</taxon>
    </lineage>
</organism>
<protein>
    <recommendedName>
        <fullName evidence="1">Bacterial Ig-like domain-containing protein</fullName>
    </recommendedName>
</protein>
<accession>X1QKL7</accession>
<dbReference type="AlphaFoldDB" id="X1QKL7"/>
<evidence type="ECO:0000313" key="2">
    <source>
        <dbReference type="EMBL" id="GAI68997.1"/>
    </source>
</evidence>
<evidence type="ECO:0000259" key="1">
    <source>
        <dbReference type="Pfam" id="PF19078"/>
    </source>
</evidence>
<reference evidence="2" key="1">
    <citation type="journal article" date="2014" name="Front. Microbiol.">
        <title>High frequency of phylogenetically diverse reductive dehalogenase-homologous genes in deep subseafloor sedimentary metagenomes.</title>
        <authorList>
            <person name="Kawai M."/>
            <person name="Futagami T."/>
            <person name="Toyoda A."/>
            <person name="Takaki Y."/>
            <person name="Nishi S."/>
            <person name="Hori S."/>
            <person name="Arai W."/>
            <person name="Tsubouchi T."/>
            <person name="Morono Y."/>
            <person name="Uchiyama I."/>
            <person name="Ito T."/>
            <person name="Fujiyama A."/>
            <person name="Inagaki F."/>
            <person name="Takami H."/>
        </authorList>
    </citation>
    <scope>NUCLEOTIDE SEQUENCE</scope>
    <source>
        <strain evidence="2">Expedition CK06-06</strain>
    </source>
</reference>
<dbReference type="Pfam" id="PF19078">
    <property type="entry name" value="Big_12"/>
    <property type="match status" value="1"/>
</dbReference>
<name>X1QKL7_9ZZZZ</name>
<proteinExistence type="predicted"/>
<dbReference type="InterPro" id="IPR044048">
    <property type="entry name" value="Big_12"/>
</dbReference>
<sequence length="254" mass="26149">MRVLSKLKKPKATRIIGGALGLLLALSLVLVPAAPALAVPPMPHQFWGTVTIGTGLAPEGTIVSAQIGETEYASTTVDAEHRYGYRTDYGGTGTFMVPADDLNEPGKDGGVAGDTVEFYVDGVKAALYDVDTGESLEGYTFEIWGTTKLNLTVTIPDSTAPTVEINSTATSPTSTSPIPMTATFSEDVTGFELGDITVGNGTAGSFAGSGADYTSGVTVPMMAKMVKCSTKAVIVLSSVSTVQVSSTHLPASLS</sequence>
<dbReference type="EMBL" id="BARW01000758">
    <property type="protein sequence ID" value="GAI68997.1"/>
    <property type="molecule type" value="Genomic_DNA"/>
</dbReference>